<dbReference type="InterPro" id="IPR006275">
    <property type="entry name" value="CPSase_lsu"/>
</dbReference>
<dbReference type="InterPro" id="IPR016185">
    <property type="entry name" value="PreATP-grasp_dom_sf"/>
</dbReference>
<dbReference type="Pfam" id="PF02786">
    <property type="entry name" value="CPSase_L_D2"/>
    <property type="match status" value="2"/>
</dbReference>
<evidence type="ECO:0000256" key="5">
    <source>
        <dbReference type="ARBA" id="ARBA00022571"/>
    </source>
</evidence>
<dbReference type="Gene3D" id="3.30.1490.20">
    <property type="entry name" value="ATP-grasp fold, A domain"/>
    <property type="match status" value="1"/>
</dbReference>
<dbReference type="SUPFAM" id="SSF56059">
    <property type="entry name" value="Glutathione synthetase ATP-binding domain-like"/>
    <property type="match status" value="2"/>
</dbReference>
<comment type="pathway">
    <text evidence="1">Pyrimidine metabolism; UMP biosynthesis via de novo pathway; (S)-dihydroorotate from bicarbonate: step 1/3.</text>
</comment>
<dbReference type="SUPFAM" id="SSF52440">
    <property type="entry name" value="PreATP-grasp domain"/>
    <property type="match status" value="2"/>
</dbReference>
<dbReference type="Gene3D" id="1.10.1030.10">
    <property type="entry name" value="Carbamoyl-phosphate synthetase, large subunit oligomerisation domain"/>
    <property type="match status" value="1"/>
</dbReference>
<name>A8M8Q4_CALMQ</name>
<keyword evidence="12" id="KW-0464">Manganese</keyword>
<evidence type="ECO:0000256" key="1">
    <source>
        <dbReference type="ARBA" id="ARBA00004812"/>
    </source>
</evidence>
<keyword evidence="7" id="KW-0028">Amino-acid biosynthesis</keyword>
<dbReference type="FunFam" id="3.30.470.20:FF:000001">
    <property type="entry name" value="Carbamoyl-phosphate synthase large chain"/>
    <property type="match status" value="1"/>
</dbReference>
<keyword evidence="23" id="KW-1185">Reference proteome</keyword>
<dbReference type="Gene3D" id="3.40.50.20">
    <property type="match status" value="2"/>
</dbReference>
<dbReference type="NCBIfam" id="NF003671">
    <property type="entry name" value="PRK05294.1"/>
    <property type="match status" value="1"/>
</dbReference>
<dbReference type="FunFam" id="3.40.50.20:FF:000001">
    <property type="entry name" value="Carbamoyl-phosphate synthase large chain"/>
    <property type="match status" value="2"/>
</dbReference>
<dbReference type="EC" id="6.3.5.5" evidence="4"/>
<dbReference type="SUPFAM" id="SSF48108">
    <property type="entry name" value="Carbamoyl phosphate synthetase, large subunit connection domain"/>
    <property type="match status" value="1"/>
</dbReference>
<comment type="catalytic activity">
    <reaction evidence="14">
        <text>hydrogencarbonate + NH4(+) + 2 ATP = carbamoyl phosphate + 2 ADP + phosphate + 2 H(+)</text>
        <dbReference type="Rhea" id="RHEA:18029"/>
        <dbReference type="ChEBI" id="CHEBI:15378"/>
        <dbReference type="ChEBI" id="CHEBI:17544"/>
        <dbReference type="ChEBI" id="CHEBI:28938"/>
        <dbReference type="ChEBI" id="CHEBI:30616"/>
        <dbReference type="ChEBI" id="CHEBI:43474"/>
        <dbReference type="ChEBI" id="CHEBI:58228"/>
        <dbReference type="ChEBI" id="CHEBI:456216"/>
        <dbReference type="EC" id="6.3.4.16"/>
    </reaction>
</comment>
<sequence>MRSVLIIGSGAIKVAEAAEFDYSGIQALKAFREEGIRTILVNPNVATVQTTNVFADRVYFTPIKTQFLEKVIEQERPDAIACGFGGQTALSACINLNDAGVLSKYGVKVLGTPIEGIRSALSRDLFKNLMLSKGLPVLKSVTAHGINEALRGAEEIGYPVLVRVSFNLGGAGAFVARSSEELVSRMHKALAQSEIKEVLIEKYIGGWKEIEFEVMRDSHGDSVAVVCMENIDPMGIHTGDSVVVAPCLTLTNDEYQRSRYISIKVAESIGLVGECNVQVAIDNKGPEMYVVETNPRMSRSSALASKASGYPLAYIAAKLALGYRLSELLNKVTGRTITAFEPSLDYIVVKIPRWENDRFNVNESLGPEMMSIGEVMGIGRTLEEAWQKAVRMLDIGEPGLVGGRIYNESTLEEAVKMVKERKPYWFLYAARLLKDGYSIDDISEWTGVDRFFINAIKNVVDTYELIKRGGELPVSEVYALGFSEEQLRGIGAYLSQGVVKVVKQIDTLAGEWPASTNYLYLTSGGQFDDNTGPSVDALVIGAGVFRIGVSVEFDWSVVNTVLGLRELGYRVGVVNYNPETVSTDWDFADKLFFEELTPEALRWIIIKENPKLVVLWAGGQIGQRLYSKARTWIGDSRILGTDPSSIDLAEDRVKFSKLLDKLNVAQPPWAYASSMGELINLVERWLDYPVIVRPSYVLGGTYMGVARNRSELTSFVEKAAKISPEHPVLVSKFLKGGVEAETDGVSDGKGTILIPIEHVEPPGVHSGDSTMVLVPNGSSYRLSNGQVNEMAKVTHLIASELGVKGPLNVQFIISDKVYVIEANIRSSRSMPLSSKATGINLAKLALRAAISGLGIEGYRLIKPREWWVKSAQFSWSRIRGAYPRLGPVMYSTGEVASSGVTLEEALLKSWLSTVPSRIPSNNALVYTYDEDHVKNIEEARRLLSQYLNIIEVEKAHELLKLGKVDILVTGGSTEDKDYVTRRLAADTSTPLILDSTLGLELARAFKWYWSGGELNVKPWGGESSIGDLKWS</sequence>
<accession>A8M8Q4</accession>
<feature type="domain" description="ATP-grasp" evidence="21">
    <location>
        <begin position="656"/>
        <end position="850"/>
    </location>
</feature>
<evidence type="ECO:0000256" key="19">
    <source>
        <dbReference type="ARBA" id="ARBA00083945"/>
    </source>
</evidence>
<comment type="catalytic activity">
    <reaction evidence="15">
        <text>hydrogencarbonate + L-glutamine + 2 ATP + H2O = carbamoyl phosphate + L-glutamate + 2 ADP + phosphate + 2 H(+)</text>
        <dbReference type="Rhea" id="RHEA:18633"/>
        <dbReference type="ChEBI" id="CHEBI:15377"/>
        <dbReference type="ChEBI" id="CHEBI:15378"/>
        <dbReference type="ChEBI" id="CHEBI:17544"/>
        <dbReference type="ChEBI" id="CHEBI:29985"/>
        <dbReference type="ChEBI" id="CHEBI:30616"/>
        <dbReference type="ChEBI" id="CHEBI:43474"/>
        <dbReference type="ChEBI" id="CHEBI:58228"/>
        <dbReference type="ChEBI" id="CHEBI:58359"/>
        <dbReference type="ChEBI" id="CHEBI:456216"/>
        <dbReference type="EC" id="6.3.5.5"/>
    </reaction>
</comment>
<dbReference type="InterPro" id="IPR005479">
    <property type="entry name" value="CPAse_ATP-bd"/>
</dbReference>
<dbReference type="SMART" id="SM01096">
    <property type="entry name" value="CPSase_L_D3"/>
    <property type="match status" value="1"/>
</dbReference>
<evidence type="ECO:0000256" key="10">
    <source>
        <dbReference type="ARBA" id="ARBA00022741"/>
    </source>
</evidence>
<evidence type="ECO:0000256" key="6">
    <source>
        <dbReference type="ARBA" id="ARBA00022598"/>
    </source>
</evidence>
<evidence type="ECO:0000256" key="7">
    <source>
        <dbReference type="ARBA" id="ARBA00022605"/>
    </source>
</evidence>
<dbReference type="Pfam" id="PF02787">
    <property type="entry name" value="CPSase_L_D3"/>
    <property type="match status" value="1"/>
</dbReference>
<evidence type="ECO:0000313" key="23">
    <source>
        <dbReference type="Proteomes" id="UP000001137"/>
    </source>
</evidence>
<dbReference type="GO" id="GO:0006526">
    <property type="term" value="P:L-arginine biosynthetic process"/>
    <property type="evidence" value="ECO:0007669"/>
    <property type="project" value="UniProtKB-UniPathway"/>
</dbReference>
<evidence type="ECO:0000256" key="11">
    <source>
        <dbReference type="ARBA" id="ARBA00022840"/>
    </source>
</evidence>
<dbReference type="GO" id="GO:0006541">
    <property type="term" value="P:glutamine metabolic process"/>
    <property type="evidence" value="ECO:0007669"/>
    <property type="project" value="TreeGrafter"/>
</dbReference>
<keyword evidence="10 20" id="KW-0547">Nucleotide-binding</keyword>
<evidence type="ECO:0000256" key="15">
    <source>
        <dbReference type="ARBA" id="ARBA00048816"/>
    </source>
</evidence>
<evidence type="ECO:0000256" key="16">
    <source>
        <dbReference type="ARBA" id="ARBA00057223"/>
    </source>
</evidence>
<evidence type="ECO:0000256" key="13">
    <source>
        <dbReference type="ARBA" id="ARBA00044063"/>
    </source>
</evidence>
<keyword evidence="9" id="KW-0677">Repeat</keyword>
<dbReference type="NCBIfam" id="NF009455">
    <property type="entry name" value="PRK12815.1"/>
    <property type="match status" value="1"/>
</dbReference>
<feature type="domain" description="ATP-grasp" evidence="21">
    <location>
        <begin position="127"/>
        <end position="321"/>
    </location>
</feature>
<keyword evidence="11 20" id="KW-0067">ATP-binding</keyword>
<dbReference type="PRINTS" id="PR00098">
    <property type="entry name" value="CPSASE"/>
</dbReference>
<dbReference type="FunFam" id="3.30.470.20:FF:000026">
    <property type="entry name" value="Carbamoyl-phosphate synthase large chain"/>
    <property type="match status" value="1"/>
</dbReference>
<evidence type="ECO:0000256" key="12">
    <source>
        <dbReference type="ARBA" id="ARBA00023211"/>
    </source>
</evidence>
<dbReference type="HOGENOM" id="CLU_000513_1_3_2"/>
<proteinExistence type="inferred from homology"/>
<gene>
    <name evidence="22" type="ordered locus">Cmaq_1296</name>
</gene>
<dbReference type="KEGG" id="cma:Cmaq_1296"/>
<protein>
    <recommendedName>
        <fullName evidence="18">Carbamoyl phosphate synthase large chain, N-terminal section</fullName>
        <ecNumber evidence="13">6.3.4.16</ecNumber>
        <ecNumber evidence="4">6.3.5.5</ecNumber>
    </recommendedName>
    <alternativeName>
        <fullName evidence="19">Carbamoyl phosphate synthetase ammonia chain</fullName>
    </alternativeName>
</protein>
<dbReference type="EMBL" id="CP000852">
    <property type="protein sequence ID" value="ABW02123.1"/>
    <property type="molecule type" value="Genomic_DNA"/>
</dbReference>
<evidence type="ECO:0000256" key="18">
    <source>
        <dbReference type="ARBA" id="ARBA00071108"/>
    </source>
</evidence>
<evidence type="ECO:0000256" key="17">
    <source>
        <dbReference type="ARBA" id="ARBA00062056"/>
    </source>
</evidence>
<dbReference type="UniPathway" id="UPA00068">
    <property type="reaction ID" value="UER00171"/>
</dbReference>
<dbReference type="GO" id="GO:0004087">
    <property type="term" value="F:carbamoyl-phosphate synthase (ammonia) activity"/>
    <property type="evidence" value="ECO:0007669"/>
    <property type="project" value="UniProtKB-EC"/>
</dbReference>
<comment type="similarity">
    <text evidence="3">Belongs to the CarB family.</text>
</comment>
<dbReference type="eggNOG" id="arCOG01594">
    <property type="taxonomic scope" value="Archaea"/>
</dbReference>
<dbReference type="AlphaFoldDB" id="A8M8Q4"/>
<evidence type="ECO:0000313" key="22">
    <source>
        <dbReference type="EMBL" id="ABW02123.1"/>
    </source>
</evidence>
<evidence type="ECO:0000256" key="3">
    <source>
        <dbReference type="ARBA" id="ARBA00009799"/>
    </source>
</evidence>
<evidence type="ECO:0000256" key="2">
    <source>
        <dbReference type="ARBA" id="ARBA00005077"/>
    </source>
</evidence>
<evidence type="ECO:0000256" key="14">
    <source>
        <dbReference type="ARBA" id="ARBA00047359"/>
    </source>
</evidence>
<dbReference type="NCBIfam" id="TIGR01369">
    <property type="entry name" value="CPSaseII_lrg"/>
    <property type="match status" value="1"/>
</dbReference>
<dbReference type="STRING" id="397948.Cmaq_1296"/>
<dbReference type="GO" id="GO:0005524">
    <property type="term" value="F:ATP binding"/>
    <property type="evidence" value="ECO:0007669"/>
    <property type="project" value="UniProtKB-UniRule"/>
</dbReference>
<dbReference type="GO" id="GO:0046872">
    <property type="term" value="F:metal ion binding"/>
    <property type="evidence" value="ECO:0007669"/>
    <property type="project" value="UniProtKB-KW"/>
</dbReference>
<dbReference type="InterPro" id="IPR011761">
    <property type="entry name" value="ATP-grasp"/>
</dbReference>
<dbReference type="PROSITE" id="PS00867">
    <property type="entry name" value="CPSASE_2"/>
    <property type="match status" value="1"/>
</dbReference>
<dbReference type="GO" id="GO:0005737">
    <property type="term" value="C:cytoplasm"/>
    <property type="evidence" value="ECO:0007669"/>
    <property type="project" value="TreeGrafter"/>
</dbReference>
<dbReference type="InterPro" id="IPR036897">
    <property type="entry name" value="CarbamoylP_synth_lsu_oligo_sf"/>
</dbReference>
<keyword evidence="5" id="KW-0055">Arginine biosynthesis</keyword>
<dbReference type="InterPro" id="IPR013815">
    <property type="entry name" value="ATP_grasp_subdomain_1"/>
</dbReference>
<dbReference type="EC" id="6.3.4.16" evidence="13"/>
<comment type="subunit">
    <text evidence="17">Composed of two chains; the small (or glutamine) chain promotes the hydrolysis of glutamine to ammonia, which is used by the large (or ammonia) chain to synthesize carbamoyl phosphate. Tetramer of heterodimers (alpha,beta)4.</text>
</comment>
<evidence type="ECO:0000256" key="20">
    <source>
        <dbReference type="PROSITE-ProRule" id="PRU00409"/>
    </source>
</evidence>
<comment type="function">
    <text evidence="16">Large subunit of the glutamine-dependent carbamoyl phosphate synthetase (CPSase). CPSase catalyzes the formation of carbamoyl phosphate from the ammonia moiety of glutamine, carbonate, and phosphate donated by ATP, constituting the first step of 2 biosynthetic pathways, one leading to arginine and/or urea and the other to pyrimidine nucleotides. The large subunit (synthetase) binds the substrates ammonia (free or transferred from glutamine from the small subunit), hydrogencarbonate and ATP and carries out an ATP-coupled ligase reaction, activating hydrogencarbonate by forming carboxy phosphate which reacts with ammonia to form carbamoyl phosphate.</text>
</comment>
<evidence type="ECO:0000256" key="8">
    <source>
        <dbReference type="ARBA" id="ARBA00022723"/>
    </source>
</evidence>
<dbReference type="InterPro" id="IPR005483">
    <property type="entry name" value="CPSase_dom"/>
</dbReference>
<dbReference type="PANTHER" id="PTHR11405">
    <property type="entry name" value="CARBAMOYLTRANSFERASE FAMILY MEMBER"/>
    <property type="match status" value="1"/>
</dbReference>
<keyword evidence="8" id="KW-0479">Metal-binding</keyword>
<dbReference type="Gene3D" id="3.30.470.20">
    <property type="entry name" value="ATP-grasp fold, B domain"/>
    <property type="match status" value="2"/>
</dbReference>
<evidence type="ECO:0000259" key="21">
    <source>
        <dbReference type="PROSITE" id="PS50975"/>
    </source>
</evidence>
<evidence type="ECO:0000256" key="9">
    <source>
        <dbReference type="ARBA" id="ARBA00022737"/>
    </source>
</evidence>
<comment type="pathway">
    <text evidence="2">Amino-acid biosynthesis; L-arginine biosynthesis; carbamoyl phosphate from bicarbonate: step 1/1.</text>
</comment>
<dbReference type="GO" id="GO:0004088">
    <property type="term" value="F:carbamoyl-phosphate synthase (glutamine-hydrolyzing) activity"/>
    <property type="evidence" value="ECO:0007669"/>
    <property type="project" value="UniProtKB-EC"/>
</dbReference>
<dbReference type="PROSITE" id="PS50975">
    <property type="entry name" value="ATP_GRASP"/>
    <property type="match status" value="2"/>
</dbReference>
<dbReference type="InterPro" id="IPR058047">
    <property type="entry name" value="CPSase_preATP-grasp"/>
</dbReference>
<reference evidence="22 23" key="1">
    <citation type="submission" date="2007-10" db="EMBL/GenBank/DDBJ databases">
        <title>Complete sequence of Caldivirga maquilingensis IC-167.</title>
        <authorList>
            <consortium name="US DOE Joint Genome Institute"/>
            <person name="Copeland A."/>
            <person name="Lucas S."/>
            <person name="Lapidus A."/>
            <person name="Barry K."/>
            <person name="Glavina del Rio T."/>
            <person name="Dalin E."/>
            <person name="Tice H."/>
            <person name="Pitluck S."/>
            <person name="Saunders E."/>
            <person name="Brettin T."/>
            <person name="Bruce D."/>
            <person name="Detter J.C."/>
            <person name="Han C."/>
            <person name="Schmutz J."/>
            <person name="Larimer F."/>
            <person name="Land M."/>
            <person name="Hauser L."/>
            <person name="Kyrpides N."/>
            <person name="Ivanova N."/>
            <person name="Biddle J.F."/>
            <person name="Zhang Z."/>
            <person name="Fitz-Gibbon S.T."/>
            <person name="Lowe T.M."/>
            <person name="Saltikov C."/>
            <person name="House C.H."/>
            <person name="Richardson P."/>
        </authorList>
    </citation>
    <scope>NUCLEOTIDE SEQUENCE [LARGE SCALE GENOMIC DNA]</scope>
    <source>
        <strain evidence="23">ATCC 700844 / DSM 13496 / JCM 10307 / IC-167</strain>
    </source>
</reference>
<evidence type="ECO:0000256" key="4">
    <source>
        <dbReference type="ARBA" id="ARBA00012738"/>
    </source>
</evidence>
<dbReference type="InterPro" id="IPR005480">
    <property type="entry name" value="CPSase_lsu_oligo"/>
</dbReference>
<keyword evidence="6" id="KW-0436">Ligase</keyword>
<dbReference type="Proteomes" id="UP000001137">
    <property type="component" value="Chromosome"/>
</dbReference>
<dbReference type="Pfam" id="PF25596">
    <property type="entry name" value="CPSase_L_D1"/>
    <property type="match status" value="2"/>
</dbReference>
<dbReference type="PANTHER" id="PTHR11405:SF53">
    <property type="entry name" value="CARBAMOYL-PHOSPHATE SYNTHASE [AMMONIA], MITOCHONDRIAL"/>
    <property type="match status" value="1"/>
</dbReference>
<organism evidence="22 23">
    <name type="scientific">Caldivirga maquilingensis (strain ATCC 700844 / DSM 13496 / JCM 10307 / IC-167)</name>
    <dbReference type="NCBI Taxonomy" id="397948"/>
    <lineage>
        <taxon>Archaea</taxon>
        <taxon>Thermoproteota</taxon>
        <taxon>Thermoprotei</taxon>
        <taxon>Thermoproteales</taxon>
        <taxon>Thermoproteaceae</taxon>
        <taxon>Caldivirga</taxon>
    </lineage>
</organism>